<dbReference type="EMBL" id="UINC01070636">
    <property type="protein sequence ID" value="SVC04933.1"/>
    <property type="molecule type" value="Genomic_DNA"/>
</dbReference>
<dbReference type="Pfam" id="PF03747">
    <property type="entry name" value="ADP_ribosyl_GH"/>
    <property type="match status" value="1"/>
</dbReference>
<dbReference type="InterPro" id="IPR050792">
    <property type="entry name" value="ADP-ribosylglycohydrolase"/>
</dbReference>
<gene>
    <name evidence="1" type="ORF">METZ01_LOCUS257787</name>
</gene>
<dbReference type="InterPro" id="IPR005502">
    <property type="entry name" value="Ribosyl_crysJ1"/>
</dbReference>
<dbReference type="InterPro" id="IPR036705">
    <property type="entry name" value="Ribosyl_crysJ1_sf"/>
</dbReference>
<accession>A0A382J1H5</accession>
<evidence type="ECO:0008006" key="2">
    <source>
        <dbReference type="Google" id="ProtNLM"/>
    </source>
</evidence>
<organism evidence="1">
    <name type="scientific">marine metagenome</name>
    <dbReference type="NCBI Taxonomy" id="408172"/>
    <lineage>
        <taxon>unclassified sequences</taxon>
        <taxon>metagenomes</taxon>
        <taxon>ecological metagenomes</taxon>
    </lineage>
</organism>
<dbReference type="SUPFAM" id="SSF101478">
    <property type="entry name" value="ADP-ribosylglycohydrolase"/>
    <property type="match status" value="1"/>
</dbReference>
<protein>
    <recommendedName>
        <fullName evidence="2">ADP-ribosylglycohydrolase</fullName>
    </recommendedName>
</protein>
<evidence type="ECO:0000313" key="1">
    <source>
        <dbReference type="EMBL" id="SVC04933.1"/>
    </source>
</evidence>
<proteinExistence type="predicted"/>
<dbReference type="PANTHER" id="PTHR16222">
    <property type="entry name" value="ADP-RIBOSYLGLYCOHYDROLASE"/>
    <property type="match status" value="1"/>
</dbReference>
<dbReference type="AlphaFoldDB" id="A0A382J1H5"/>
<name>A0A382J1H5_9ZZZZ</name>
<sequence>MTVDDKAIDRFRGCLIGLAIGDAIGTTVEFKARGAFEPVTDMVGGGPFDLEAGQWTDDTSMALCLAESLLISNGFDADDLMQRFCMWWDEGYLSSTGECFDIGTTVSEALSRFTISGNPFSGSSDPLSAGNGSIMRLAPVPMYFYKDLKKTIEVAVLSSKTTHGTEECLEACDLLSCMLTSTLIGKAKEEILKTGYTRSYKKEKIKDIAQESYLKKSIADIRGTGYVVESLEAALWCFEKSDSFESAILSAVNLGDDADTTAAVCGQLAGAYYGYKGMPSHWKEQLCMHDKILGICDE</sequence>
<dbReference type="Gene3D" id="1.10.4080.10">
    <property type="entry name" value="ADP-ribosylation/Crystallin J1"/>
    <property type="match status" value="1"/>
</dbReference>
<feature type="non-terminal residue" evidence="1">
    <location>
        <position position="298"/>
    </location>
</feature>
<dbReference type="PANTHER" id="PTHR16222:SF12">
    <property type="entry name" value="ADP-RIBOSYLGLYCOHYDROLASE-RELATED"/>
    <property type="match status" value="1"/>
</dbReference>
<reference evidence="1" key="1">
    <citation type="submission" date="2018-05" db="EMBL/GenBank/DDBJ databases">
        <authorList>
            <person name="Lanie J.A."/>
            <person name="Ng W.-L."/>
            <person name="Kazmierczak K.M."/>
            <person name="Andrzejewski T.M."/>
            <person name="Davidsen T.M."/>
            <person name="Wayne K.J."/>
            <person name="Tettelin H."/>
            <person name="Glass J.I."/>
            <person name="Rusch D."/>
            <person name="Podicherti R."/>
            <person name="Tsui H.-C.T."/>
            <person name="Winkler M.E."/>
        </authorList>
    </citation>
    <scope>NUCLEOTIDE SEQUENCE</scope>
</reference>